<dbReference type="Gene3D" id="3.40.1160.10">
    <property type="entry name" value="Acetylglutamate kinase-like"/>
    <property type="match status" value="1"/>
</dbReference>
<keyword evidence="4" id="KW-0963">Cytoplasm</keyword>
<feature type="non-terminal residue" evidence="12">
    <location>
        <position position="1"/>
    </location>
</feature>
<sequence length="200" mass="21121">VVTTGGGRTARDYIDLGRGLGLTEVELDEIGIEVTRLHARLLAARLGPPTPAHPPSSVREVVAALPHASPVVLGGTEPGHTTDGVAALVAARLRASTVVNATDVDGVYDTDPRRHPEARRISRLSWAEFRALVLRGTTGAAGQNFPFDRLGVETLARAGIPLRVVDGRNLPNLGRALHGPRFTGTTVADAPGRPIVRRPL</sequence>
<evidence type="ECO:0000256" key="10">
    <source>
        <dbReference type="ARBA" id="ARBA00032092"/>
    </source>
</evidence>
<evidence type="ECO:0000256" key="8">
    <source>
        <dbReference type="ARBA" id="ARBA00022840"/>
    </source>
</evidence>
<dbReference type="InterPro" id="IPR001048">
    <property type="entry name" value="Asp/Glu/Uridylate_kinase"/>
</dbReference>
<keyword evidence="8" id="KW-0067">ATP-binding</keyword>
<dbReference type="InterPro" id="IPR036393">
    <property type="entry name" value="AceGlu_kinase-like_sf"/>
</dbReference>
<reference evidence="12" key="1">
    <citation type="submission" date="2013-08" db="EMBL/GenBank/DDBJ databases">
        <authorList>
            <person name="Mendez C."/>
            <person name="Richter M."/>
            <person name="Ferrer M."/>
            <person name="Sanchez J."/>
        </authorList>
    </citation>
    <scope>NUCLEOTIDE SEQUENCE</scope>
</reference>
<dbReference type="SUPFAM" id="SSF53633">
    <property type="entry name" value="Carbamate kinase-like"/>
    <property type="match status" value="1"/>
</dbReference>
<dbReference type="NCBIfam" id="TIGR02076">
    <property type="entry name" value="pyrH_arch"/>
    <property type="match status" value="1"/>
</dbReference>
<evidence type="ECO:0000256" key="3">
    <source>
        <dbReference type="ARBA" id="ARBA00012899"/>
    </source>
</evidence>
<evidence type="ECO:0000256" key="7">
    <source>
        <dbReference type="ARBA" id="ARBA00022777"/>
    </source>
</evidence>
<evidence type="ECO:0000256" key="4">
    <source>
        <dbReference type="ARBA" id="ARBA00022490"/>
    </source>
</evidence>
<dbReference type="GO" id="GO:0033862">
    <property type="term" value="F:UMP kinase activity"/>
    <property type="evidence" value="ECO:0007669"/>
    <property type="project" value="UniProtKB-EC"/>
</dbReference>
<dbReference type="EC" id="2.7.4.22" evidence="3"/>
<dbReference type="AlphaFoldDB" id="T0ZXE2"/>
<organism evidence="12">
    <name type="scientific">mine drainage metagenome</name>
    <dbReference type="NCBI Taxonomy" id="410659"/>
    <lineage>
        <taxon>unclassified sequences</taxon>
        <taxon>metagenomes</taxon>
        <taxon>ecological metagenomes</taxon>
    </lineage>
</organism>
<evidence type="ECO:0000256" key="2">
    <source>
        <dbReference type="ARBA" id="ARBA00007614"/>
    </source>
</evidence>
<dbReference type="GO" id="GO:0006225">
    <property type="term" value="P:UDP biosynthetic process"/>
    <property type="evidence" value="ECO:0007669"/>
    <property type="project" value="TreeGrafter"/>
</dbReference>
<evidence type="ECO:0000256" key="1">
    <source>
        <dbReference type="ARBA" id="ARBA00004791"/>
    </source>
</evidence>
<feature type="domain" description="Aspartate/glutamate/uridylate kinase" evidence="11">
    <location>
        <begin position="1"/>
        <end position="166"/>
    </location>
</feature>
<keyword evidence="7 12" id="KW-0418">Kinase</keyword>
<protein>
    <recommendedName>
        <fullName evidence="3">UMP kinase</fullName>
        <ecNumber evidence="3">2.7.4.22</ecNumber>
    </recommendedName>
    <alternativeName>
        <fullName evidence="10">Uridine monophosphate kinase</fullName>
    </alternativeName>
</protein>
<dbReference type="PANTHER" id="PTHR42833:SF4">
    <property type="entry name" value="URIDYLATE KINASE PUMPKIN, CHLOROPLASTIC"/>
    <property type="match status" value="1"/>
</dbReference>
<dbReference type="EMBL" id="AUZY01007638">
    <property type="protein sequence ID" value="EQD49292.1"/>
    <property type="molecule type" value="Genomic_DNA"/>
</dbReference>
<keyword evidence="6" id="KW-0547">Nucleotide-binding</keyword>
<name>T0ZXE2_9ZZZZ</name>
<proteinExistence type="inferred from homology"/>
<keyword evidence="5" id="KW-0808">Transferase</keyword>
<dbReference type="Pfam" id="PF00696">
    <property type="entry name" value="AA_kinase"/>
    <property type="match status" value="1"/>
</dbReference>
<comment type="similarity">
    <text evidence="2">Belongs to the UMP kinase family.</text>
</comment>
<dbReference type="InterPro" id="IPR011818">
    <property type="entry name" value="Uridylate_kinase_arch/spir"/>
</dbReference>
<evidence type="ECO:0000313" key="12">
    <source>
        <dbReference type="EMBL" id="EQD49292.1"/>
    </source>
</evidence>
<keyword evidence="9" id="KW-0665">Pyrimidine biosynthesis</keyword>
<gene>
    <name evidence="12" type="ORF">B1B_11710</name>
</gene>
<evidence type="ECO:0000256" key="5">
    <source>
        <dbReference type="ARBA" id="ARBA00022679"/>
    </source>
</evidence>
<reference evidence="12" key="2">
    <citation type="journal article" date="2014" name="ISME J.">
        <title>Microbial stratification in low pH oxic and suboxic macroscopic growths along an acid mine drainage.</title>
        <authorList>
            <person name="Mendez-Garcia C."/>
            <person name="Mesa V."/>
            <person name="Sprenger R.R."/>
            <person name="Richter M."/>
            <person name="Diez M.S."/>
            <person name="Solano J."/>
            <person name="Bargiela R."/>
            <person name="Golyshina O.V."/>
            <person name="Manteca A."/>
            <person name="Ramos J.L."/>
            <person name="Gallego J.R."/>
            <person name="Llorente I."/>
            <person name="Martins Dos Santos V.A."/>
            <person name="Jensen O.N."/>
            <person name="Pelaez A.I."/>
            <person name="Sanchez J."/>
            <person name="Ferrer M."/>
        </authorList>
    </citation>
    <scope>NUCLEOTIDE SEQUENCE</scope>
</reference>
<accession>T0ZXE2</accession>
<evidence type="ECO:0000259" key="11">
    <source>
        <dbReference type="Pfam" id="PF00696"/>
    </source>
</evidence>
<comment type="pathway">
    <text evidence="1">Pyrimidine metabolism; CTP biosynthesis via de novo pathway; UDP from UMP (UMPK route): step 1/1.</text>
</comment>
<dbReference type="PANTHER" id="PTHR42833">
    <property type="entry name" value="URIDYLATE KINASE"/>
    <property type="match status" value="1"/>
</dbReference>
<comment type="caution">
    <text evidence="12">The sequence shown here is derived from an EMBL/GenBank/DDBJ whole genome shotgun (WGS) entry which is preliminary data.</text>
</comment>
<evidence type="ECO:0000256" key="6">
    <source>
        <dbReference type="ARBA" id="ARBA00022741"/>
    </source>
</evidence>
<dbReference type="GO" id="GO:0005524">
    <property type="term" value="F:ATP binding"/>
    <property type="evidence" value="ECO:0007669"/>
    <property type="project" value="UniProtKB-KW"/>
</dbReference>
<evidence type="ECO:0000256" key="9">
    <source>
        <dbReference type="ARBA" id="ARBA00022975"/>
    </source>
</evidence>